<sequence>MSAQAKVDLPALVALAVQVVGPVGERDYASWHAEVDRVALDLHLKMTAGSALAKDIAELSACEQFRGTLGEIRLDEATGRATLLLHTWNAEARTWREIRLVTASLQLREGRRVHQQAVPLSGHLVRVFTSKQDGGDQVGQVVRHIVDEGIGDTVGAARAAAAAAQEAPSQTPAEAPVRPRHEPPAPAPAPVPAPVPAPAPVPVQAAVPAPAPVAAPLEPSQPLAEQVGAQGAHAAFPPPPPPPPVPAAEETVAWKEASVIVWKNINRAWDKSYRTSCLLAIRDRAVVDDSGGVLNLQELIDMARLSPDPDSANGKAIAASYTI</sequence>
<comment type="caution">
    <text evidence="2">The sequence shown here is derived from an EMBL/GenBank/DDBJ whole genome shotgun (WGS) entry which is preliminary data.</text>
</comment>
<dbReference type="Proteomes" id="UP000641932">
    <property type="component" value="Unassembled WGS sequence"/>
</dbReference>
<name>A0A917ZX88_9ACTN</name>
<accession>A0A917ZX88</accession>
<organism evidence="2 3">
    <name type="scientific">Wenjunlia tyrosinilytica</name>
    <dbReference type="NCBI Taxonomy" id="1544741"/>
    <lineage>
        <taxon>Bacteria</taxon>
        <taxon>Bacillati</taxon>
        <taxon>Actinomycetota</taxon>
        <taxon>Actinomycetes</taxon>
        <taxon>Kitasatosporales</taxon>
        <taxon>Streptomycetaceae</taxon>
        <taxon>Wenjunlia</taxon>
    </lineage>
</organism>
<dbReference type="EMBL" id="BMMS01000036">
    <property type="protein sequence ID" value="GGO98057.1"/>
    <property type="molecule type" value="Genomic_DNA"/>
</dbReference>
<dbReference type="AlphaFoldDB" id="A0A917ZX88"/>
<protein>
    <submittedName>
        <fullName evidence="2">Uncharacterized protein</fullName>
    </submittedName>
</protein>
<gene>
    <name evidence="2" type="ORF">GCM10012280_61300</name>
</gene>
<proteinExistence type="predicted"/>
<keyword evidence="3" id="KW-1185">Reference proteome</keyword>
<evidence type="ECO:0000313" key="3">
    <source>
        <dbReference type="Proteomes" id="UP000641932"/>
    </source>
</evidence>
<feature type="compositionally biased region" description="Low complexity" evidence="1">
    <location>
        <begin position="157"/>
        <end position="176"/>
    </location>
</feature>
<feature type="region of interest" description="Disordered" evidence="1">
    <location>
        <begin position="157"/>
        <end position="193"/>
    </location>
</feature>
<dbReference type="RefSeq" id="WP_189135093.1">
    <property type="nucleotide sequence ID" value="NZ_BMMS01000036.1"/>
</dbReference>
<reference evidence="2" key="1">
    <citation type="journal article" date="2014" name="Int. J. Syst. Evol. Microbiol.">
        <title>Complete genome sequence of Corynebacterium casei LMG S-19264T (=DSM 44701T), isolated from a smear-ripened cheese.</title>
        <authorList>
            <consortium name="US DOE Joint Genome Institute (JGI-PGF)"/>
            <person name="Walter F."/>
            <person name="Albersmeier A."/>
            <person name="Kalinowski J."/>
            <person name="Ruckert C."/>
        </authorList>
    </citation>
    <scope>NUCLEOTIDE SEQUENCE</scope>
    <source>
        <strain evidence="2">CGMCC 4.7201</strain>
    </source>
</reference>
<reference evidence="2" key="2">
    <citation type="submission" date="2020-09" db="EMBL/GenBank/DDBJ databases">
        <authorList>
            <person name="Sun Q."/>
            <person name="Zhou Y."/>
        </authorList>
    </citation>
    <scope>NUCLEOTIDE SEQUENCE</scope>
    <source>
        <strain evidence="2">CGMCC 4.7201</strain>
    </source>
</reference>
<evidence type="ECO:0000313" key="2">
    <source>
        <dbReference type="EMBL" id="GGO98057.1"/>
    </source>
</evidence>
<feature type="compositionally biased region" description="Pro residues" evidence="1">
    <location>
        <begin position="184"/>
        <end position="193"/>
    </location>
</feature>
<evidence type="ECO:0000256" key="1">
    <source>
        <dbReference type="SAM" id="MobiDB-lite"/>
    </source>
</evidence>